<comment type="caution">
    <text evidence="1">The sequence shown here is derived from an EMBL/GenBank/DDBJ whole genome shotgun (WGS) entry which is preliminary data.</text>
</comment>
<organism evidence="1 2">
    <name type="scientific">Planococcus shixiaomingii</name>
    <dbReference type="NCBI Taxonomy" id="3058393"/>
    <lineage>
        <taxon>Bacteria</taxon>
        <taxon>Bacillati</taxon>
        <taxon>Bacillota</taxon>
        <taxon>Bacilli</taxon>
        <taxon>Bacillales</taxon>
        <taxon>Caryophanaceae</taxon>
        <taxon>Planococcus</taxon>
    </lineage>
</organism>
<gene>
    <name evidence="1" type="ORF">QWY14_06960</name>
</gene>
<dbReference type="RefSeq" id="WP_300985497.1">
    <property type="nucleotide sequence ID" value="NZ_CP129236.1"/>
</dbReference>
<dbReference type="EMBL" id="JAUJWV010000001">
    <property type="protein sequence ID" value="MDN7241526.1"/>
    <property type="molecule type" value="Genomic_DNA"/>
</dbReference>
<evidence type="ECO:0000313" key="2">
    <source>
        <dbReference type="Proteomes" id="UP001172055"/>
    </source>
</evidence>
<sequence length="94" mass="10317">MNGDLQFYAGKTEWSPWDEAAVLKMSYELRAELATTITCVGLLVDLSMDQHAIVRKGVALNPFTPITTLKRLAEQDLCSSVQDSAKKTLAVLTS</sequence>
<proteinExistence type="predicted"/>
<reference evidence="1 2" key="1">
    <citation type="submission" date="2023-06" db="EMBL/GenBank/DDBJ databases">
        <title>Novel species in genus Planococcus.</title>
        <authorList>
            <person name="Ning S."/>
        </authorList>
    </citation>
    <scope>NUCLEOTIDE SEQUENCE [LARGE SCALE GENOMIC DNA]</scope>
    <source>
        <strain evidence="1 2">N028</strain>
    </source>
</reference>
<accession>A0ABT8N0W5</accession>
<name>A0ABT8N0W5_9BACL</name>
<dbReference type="Proteomes" id="UP001172055">
    <property type="component" value="Unassembled WGS sequence"/>
</dbReference>
<evidence type="ECO:0000313" key="1">
    <source>
        <dbReference type="EMBL" id="MDN7241526.1"/>
    </source>
</evidence>
<keyword evidence="2" id="KW-1185">Reference proteome</keyword>
<protein>
    <submittedName>
        <fullName evidence="1">Uncharacterized protein</fullName>
    </submittedName>
</protein>